<dbReference type="Gramene" id="EOY07080">
    <property type="protein sequence ID" value="EOY07080"/>
    <property type="gene ID" value="TCM_021600"/>
</dbReference>
<dbReference type="HOGENOM" id="CLU_1985639_0_0_1"/>
<name>A0A061EQF5_THECC</name>
<proteinExistence type="predicted"/>
<gene>
    <name evidence="1" type="ORF">TCM_021600</name>
</gene>
<dbReference type="EMBL" id="CM001883">
    <property type="protein sequence ID" value="EOY07081.1"/>
    <property type="molecule type" value="Genomic_DNA"/>
</dbReference>
<accession>A0A061EQF5</accession>
<sequence length="126" mass="14505">MLIRKGARRAFWSKYNPFEPNGHVPWKQKSSFWGLENFNDATCHTATGAEMVARCTFYSLVIALNLPGEGGIPVHRIKPRVNIGRLSRTHAHFLQFCQPFSKQEWVIGWVAEEVKRVKRKAPANWV</sequence>
<dbReference type="EMBL" id="CM001883">
    <property type="protein sequence ID" value="EOY07080.1"/>
    <property type="molecule type" value="Genomic_DNA"/>
</dbReference>
<reference evidence="1 2" key="1">
    <citation type="journal article" date="2013" name="Genome Biol.">
        <title>The genome sequence of the most widely cultivated cacao type and its use to identify candidate genes regulating pod color.</title>
        <authorList>
            <person name="Motamayor J.C."/>
            <person name="Mockaitis K."/>
            <person name="Schmutz J."/>
            <person name="Haiminen N."/>
            <person name="Iii D.L."/>
            <person name="Cornejo O."/>
            <person name="Findley S.D."/>
            <person name="Zheng P."/>
            <person name="Utro F."/>
            <person name="Royaert S."/>
            <person name="Saski C."/>
            <person name="Jenkins J."/>
            <person name="Podicheti R."/>
            <person name="Zhao M."/>
            <person name="Scheffler B.E."/>
            <person name="Stack J.C."/>
            <person name="Feltus F.A."/>
            <person name="Mustiga G.M."/>
            <person name="Amores F."/>
            <person name="Phillips W."/>
            <person name="Marelli J.P."/>
            <person name="May G.D."/>
            <person name="Shapiro H."/>
            <person name="Ma J."/>
            <person name="Bustamante C.D."/>
            <person name="Schnell R.J."/>
            <person name="Main D."/>
            <person name="Gilbert D."/>
            <person name="Parida L."/>
            <person name="Kuhn D.N."/>
        </authorList>
    </citation>
    <scope>NUCLEOTIDE SEQUENCE [LARGE SCALE GENOMIC DNA]</scope>
    <source>
        <strain evidence="2">cv. Matina 1-6</strain>
    </source>
</reference>
<evidence type="ECO:0000313" key="2">
    <source>
        <dbReference type="Proteomes" id="UP000026915"/>
    </source>
</evidence>
<dbReference type="InParanoid" id="A0A061EQF5"/>
<keyword evidence="2" id="KW-1185">Reference proteome</keyword>
<dbReference type="EMBL" id="CM001883">
    <property type="protein sequence ID" value="EOY07082.1"/>
    <property type="molecule type" value="Genomic_DNA"/>
</dbReference>
<organism evidence="1 2">
    <name type="scientific">Theobroma cacao</name>
    <name type="common">Cacao</name>
    <name type="synonym">Cocoa</name>
    <dbReference type="NCBI Taxonomy" id="3641"/>
    <lineage>
        <taxon>Eukaryota</taxon>
        <taxon>Viridiplantae</taxon>
        <taxon>Streptophyta</taxon>
        <taxon>Embryophyta</taxon>
        <taxon>Tracheophyta</taxon>
        <taxon>Spermatophyta</taxon>
        <taxon>Magnoliopsida</taxon>
        <taxon>eudicotyledons</taxon>
        <taxon>Gunneridae</taxon>
        <taxon>Pentapetalae</taxon>
        <taxon>rosids</taxon>
        <taxon>malvids</taxon>
        <taxon>Malvales</taxon>
        <taxon>Malvaceae</taxon>
        <taxon>Byttnerioideae</taxon>
        <taxon>Theobroma</taxon>
    </lineage>
</organism>
<dbReference type="Gramene" id="EOY07081">
    <property type="protein sequence ID" value="EOY07081"/>
    <property type="gene ID" value="TCM_021600"/>
</dbReference>
<evidence type="ECO:0000313" key="1">
    <source>
        <dbReference type="EMBL" id="EOY07081.1"/>
    </source>
</evidence>
<dbReference type="Proteomes" id="UP000026915">
    <property type="component" value="Chromosome 5"/>
</dbReference>
<dbReference type="Gramene" id="EOY07082">
    <property type="protein sequence ID" value="EOY07082"/>
    <property type="gene ID" value="TCM_021600"/>
</dbReference>
<protein>
    <submittedName>
        <fullName evidence="1">Uncharacterized protein isoform 1</fullName>
    </submittedName>
</protein>
<dbReference type="AlphaFoldDB" id="A0A061EQF5"/>